<protein>
    <recommendedName>
        <fullName evidence="2">RNase H type-1 domain-containing protein</fullName>
    </recommendedName>
</protein>
<keyword evidence="4" id="KW-1185">Reference proteome</keyword>
<dbReference type="InterPro" id="IPR036397">
    <property type="entry name" value="RNaseH_sf"/>
</dbReference>
<feature type="compositionally biased region" description="Basic and acidic residues" evidence="1">
    <location>
        <begin position="359"/>
        <end position="374"/>
    </location>
</feature>
<dbReference type="PANTHER" id="PTHR47723">
    <property type="entry name" value="OS05G0353850 PROTEIN"/>
    <property type="match status" value="1"/>
</dbReference>
<dbReference type="AlphaFoldDB" id="A0A9D3U776"/>
<evidence type="ECO:0000313" key="3">
    <source>
        <dbReference type="EMBL" id="KAH1031126.1"/>
    </source>
</evidence>
<dbReference type="Proteomes" id="UP000828251">
    <property type="component" value="Unassembled WGS sequence"/>
</dbReference>
<dbReference type="InterPro" id="IPR012337">
    <property type="entry name" value="RNaseH-like_sf"/>
</dbReference>
<evidence type="ECO:0000259" key="2">
    <source>
        <dbReference type="Pfam" id="PF13456"/>
    </source>
</evidence>
<dbReference type="Gene3D" id="3.30.420.10">
    <property type="entry name" value="Ribonuclease H-like superfamily/Ribonuclease H"/>
    <property type="match status" value="1"/>
</dbReference>
<organism evidence="3 4">
    <name type="scientific">Gossypium stocksii</name>
    <dbReference type="NCBI Taxonomy" id="47602"/>
    <lineage>
        <taxon>Eukaryota</taxon>
        <taxon>Viridiplantae</taxon>
        <taxon>Streptophyta</taxon>
        <taxon>Embryophyta</taxon>
        <taxon>Tracheophyta</taxon>
        <taxon>Spermatophyta</taxon>
        <taxon>Magnoliopsida</taxon>
        <taxon>eudicotyledons</taxon>
        <taxon>Gunneridae</taxon>
        <taxon>Pentapetalae</taxon>
        <taxon>rosids</taxon>
        <taxon>malvids</taxon>
        <taxon>Malvales</taxon>
        <taxon>Malvaceae</taxon>
        <taxon>Malvoideae</taxon>
        <taxon>Gossypium</taxon>
    </lineage>
</organism>
<dbReference type="CDD" id="cd06222">
    <property type="entry name" value="RNase_H_like"/>
    <property type="match status" value="1"/>
</dbReference>
<dbReference type="GO" id="GO:0004523">
    <property type="term" value="F:RNA-DNA hybrid ribonuclease activity"/>
    <property type="evidence" value="ECO:0007669"/>
    <property type="project" value="InterPro"/>
</dbReference>
<accession>A0A9D3U776</accession>
<feature type="region of interest" description="Disordered" evidence="1">
    <location>
        <begin position="126"/>
        <end position="153"/>
    </location>
</feature>
<reference evidence="3 4" key="1">
    <citation type="journal article" date="2021" name="Plant Biotechnol. J.">
        <title>Multi-omics assisted identification of the key and species-specific regulatory components of drought-tolerant mechanisms in Gossypium stocksii.</title>
        <authorList>
            <person name="Yu D."/>
            <person name="Ke L."/>
            <person name="Zhang D."/>
            <person name="Wu Y."/>
            <person name="Sun Y."/>
            <person name="Mei J."/>
            <person name="Sun J."/>
            <person name="Sun Y."/>
        </authorList>
    </citation>
    <scope>NUCLEOTIDE SEQUENCE [LARGE SCALE GENOMIC DNA]</scope>
    <source>
        <strain evidence="4">cv. E1</strain>
        <tissue evidence="3">Leaf</tissue>
    </source>
</reference>
<dbReference type="PANTHER" id="PTHR47723:SF19">
    <property type="entry name" value="POLYNUCLEOTIDYL TRANSFERASE, RIBONUCLEASE H-LIKE SUPERFAMILY PROTEIN"/>
    <property type="match status" value="1"/>
</dbReference>
<dbReference type="GO" id="GO:0003676">
    <property type="term" value="F:nucleic acid binding"/>
    <property type="evidence" value="ECO:0007669"/>
    <property type="project" value="InterPro"/>
</dbReference>
<sequence length="586" mass="64091">MFRRQIVEAIGGLIGKVVKLDFKTDRRTRGRFARLAVFINLSQPLVSQVLVDGAIQWVEYEGLPTVCFGCGKYGYVKDLCPSVDLTHISRELLETTREALDSGGRGTVVESRLEFAPWMLVERRSRRGQRVDRSNTGGNNGADDSAKSQKEIGNTRFTALRGLREMCENLAGELVSVEESGIDSNVKDGGPIIRRVGSRLMSEPTTKASIGNGQSSSIKIGIINGSGAGLSSSGPGKELDTTSKSGQTVLEKRPMMDKPINHNIHEQAGSNNDIVFEDVNRGNFSNEIRRVLNNGNLDNIVAHVNPAFEDFGGTNISISEDVLDPGKHSAITFKDSTHKKEKGKPVNSTRGILDVGVSRSREKSGGKDLIERNGRKASSALRGRGSRFKSSGNSRVPLADSMEEMAKFMSNSKLSKESTSGLEDGTLVKDGNTSLRLDTGNASAGAVARDMNGQWLFGFNKFLGKCSIFDAELWGIFEGFKIIQRRGHDRVIILSDSLDVIRGIQGSNFVTSNSALIRHIQSMLSQESSWCLHYIPREQNEVADCMAKEALSTRTDLQFLDTPSLRVQSMLDLDQSKGFLQYVGCN</sequence>
<evidence type="ECO:0000256" key="1">
    <source>
        <dbReference type="SAM" id="MobiDB-lite"/>
    </source>
</evidence>
<feature type="domain" description="RNase H type-1" evidence="2">
    <location>
        <begin position="434"/>
        <end position="550"/>
    </location>
</feature>
<dbReference type="InterPro" id="IPR053151">
    <property type="entry name" value="RNase_H-like"/>
</dbReference>
<gene>
    <name evidence="3" type="ORF">J1N35_043300</name>
</gene>
<dbReference type="Pfam" id="PF13456">
    <property type="entry name" value="RVT_3"/>
    <property type="match status" value="1"/>
</dbReference>
<dbReference type="InterPro" id="IPR002156">
    <property type="entry name" value="RNaseH_domain"/>
</dbReference>
<dbReference type="SUPFAM" id="SSF53098">
    <property type="entry name" value="Ribonuclease H-like"/>
    <property type="match status" value="1"/>
</dbReference>
<feature type="region of interest" description="Disordered" evidence="1">
    <location>
        <begin position="336"/>
        <end position="396"/>
    </location>
</feature>
<dbReference type="InterPro" id="IPR044730">
    <property type="entry name" value="RNase_H-like_dom_plant"/>
</dbReference>
<dbReference type="EMBL" id="JAIQCV010000013">
    <property type="protein sequence ID" value="KAH1031126.1"/>
    <property type="molecule type" value="Genomic_DNA"/>
</dbReference>
<comment type="caution">
    <text evidence="3">The sequence shown here is derived from an EMBL/GenBank/DDBJ whole genome shotgun (WGS) entry which is preliminary data.</text>
</comment>
<proteinExistence type="predicted"/>
<evidence type="ECO:0000313" key="4">
    <source>
        <dbReference type="Proteomes" id="UP000828251"/>
    </source>
</evidence>
<name>A0A9D3U776_9ROSI</name>